<organism evidence="1 2">
    <name type="scientific">candidate division CSSED10-310 bacterium</name>
    <dbReference type="NCBI Taxonomy" id="2855610"/>
    <lineage>
        <taxon>Bacteria</taxon>
        <taxon>Bacteria division CSSED10-310</taxon>
    </lineage>
</organism>
<keyword evidence="2" id="KW-1185">Reference proteome</keyword>
<evidence type="ECO:0000313" key="1">
    <source>
        <dbReference type="EMBL" id="MFC1849128.1"/>
    </source>
</evidence>
<sequence length="308" mass="35037">MPDLKSRLTEKPGVPDTLWQEAHPLWGDAEFKVQVYTLEFILRGLDTTIISLLHHLQMEEGTIPVRSQIPINVLKSPVSQFKTIYMTDREYRITFENTDSFVLFYGYFFAARFCFETNKIELFLAQAKPETLAAELDNFLRVASSLYLQQQQIFLFHSAAVSVNHSTFVFFGPHNAGKSTMALLSPPASLVLGDDLNALVLKQDGLYVASLPFPSEMIRNRPQLELPVTALFKLEKDEDFYFSSMSPAEKIAALYGSMPVLNQRLDDFTAFREVLLAVSGSVPLCRLHFTLQPEVFSWLLQNRNSIPR</sequence>
<name>A0ABV6YSF0_UNCC1</name>
<accession>A0ABV6YSF0</accession>
<reference evidence="1 2" key="1">
    <citation type="submission" date="2024-09" db="EMBL/GenBank/DDBJ databases">
        <title>Laminarin stimulates single cell rates of sulfate reduction while oxygen inhibits transcriptomic activity in coastal marine sediment.</title>
        <authorList>
            <person name="Lindsay M."/>
            <person name="Orcutt B."/>
            <person name="Emerson D."/>
            <person name="Stepanauskas R."/>
            <person name="D'Angelo T."/>
        </authorList>
    </citation>
    <scope>NUCLEOTIDE SEQUENCE [LARGE SCALE GENOMIC DNA]</scope>
    <source>
        <strain evidence="1">SAG AM-311-K15</strain>
    </source>
</reference>
<comment type="caution">
    <text evidence="1">The sequence shown here is derived from an EMBL/GenBank/DDBJ whole genome shotgun (WGS) entry which is preliminary data.</text>
</comment>
<proteinExistence type="predicted"/>
<gene>
    <name evidence="1" type="ORF">ACFL27_02865</name>
</gene>
<protein>
    <submittedName>
        <fullName evidence="1">Uncharacterized protein</fullName>
    </submittedName>
</protein>
<evidence type="ECO:0000313" key="2">
    <source>
        <dbReference type="Proteomes" id="UP001594351"/>
    </source>
</evidence>
<dbReference type="EMBL" id="JBHPBY010000022">
    <property type="protein sequence ID" value="MFC1849128.1"/>
    <property type="molecule type" value="Genomic_DNA"/>
</dbReference>
<dbReference type="Proteomes" id="UP001594351">
    <property type="component" value="Unassembled WGS sequence"/>
</dbReference>